<keyword evidence="1" id="KW-0808">Transferase</keyword>
<gene>
    <name evidence="5" type="ORF">C1I63_00675</name>
</gene>
<dbReference type="Gene3D" id="3.30.565.10">
    <property type="entry name" value="Histidine kinase-like ATPase, C-terminal domain"/>
    <property type="match status" value="1"/>
</dbReference>
<dbReference type="InterPro" id="IPR029016">
    <property type="entry name" value="GAF-like_dom_sf"/>
</dbReference>
<dbReference type="GO" id="GO:0016020">
    <property type="term" value="C:membrane"/>
    <property type="evidence" value="ECO:0007669"/>
    <property type="project" value="InterPro"/>
</dbReference>
<dbReference type="InterPro" id="IPR011712">
    <property type="entry name" value="Sig_transdc_His_kin_sub3_dim/P"/>
</dbReference>
<evidence type="ECO:0000259" key="4">
    <source>
        <dbReference type="SMART" id="SM00065"/>
    </source>
</evidence>
<accession>A0A2T4UPS9</accession>
<keyword evidence="3" id="KW-0902">Two-component regulatory system</keyword>
<evidence type="ECO:0000256" key="3">
    <source>
        <dbReference type="ARBA" id="ARBA00023012"/>
    </source>
</evidence>
<dbReference type="PANTHER" id="PTHR24421">
    <property type="entry name" value="NITRATE/NITRITE SENSOR PROTEIN NARX-RELATED"/>
    <property type="match status" value="1"/>
</dbReference>
<keyword evidence="2" id="KW-0418">Kinase</keyword>
<organism evidence="5 6">
    <name type="scientific">Rathayibacter caricis DSM 15933</name>
    <dbReference type="NCBI Taxonomy" id="1328867"/>
    <lineage>
        <taxon>Bacteria</taxon>
        <taxon>Bacillati</taxon>
        <taxon>Actinomycetota</taxon>
        <taxon>Actinomycetes</taxon>
        <taxon>Micrococcales</taxon>
        <taxon>Microbacteriaceae</taxon>
        <taxon>Rathayibacter</taxon>
    </lineage>
</organism>
<evidence type="ECO:0000256" key="1">
    <source>
        <dbReference type="ARBA" id="ARBA00022679"/>
    </source>
</evidence>
<evidence type="ECO:0000256" key="2">
    <source>
        <dbReference type="ARBA" id="ARBA00022777"/>
    </source>
</evidence>
<dbReference type="RefSeq" id="WP_107573389.1">
    <property type="nucleotide sequence ID" value="NZ_PZPL01000001.1"/>
</dbReference>
<proteinExistence type="predicted"/>
<dbReference type="GO" id="GO:0046983">
    <property type="term" value="F:protein dimerization activity"/>
    <property type="evidence" value="ECO:0007669"/>
    <property type="project" value="InterPro"/>
</dbReference>
<dbReference type="Gene3D" id="1.20.5.1930">
    <property type="match status" value="1"/>
</dbReference>
<dbReference type="InterPro" id="IPR050482">
    <property type="entry name" value="Sensor_HK_TwoCompSys"/>
</dbReference>
<protein>
    <recommendedName>
        <fullName evidence="4">GAF domain-containing protein</fullName>
    </recommendedName>
</protein>
<dbReference type="InterPro" id="IPR003018">
    <property type="entry name" value="GAF"/>
</dbReference>
<dbReference type="SUPFAM" id="SSF55781">
    <property type="entry name" value="GAF domain-like"/>
    <property type="match status" value="2"/>
</dbReference>
<dbReference type="InterPro" id="IPR036890">
    <property type="entry name" value="HATPase_C_sf"/>
</dbReference>
<evidence type="ECO:0000313" key="5">
    <source>
        <dbReference type="EMBL" id="PTL71517.1"/>
    </source>
</evidence>
<evidence type="ECO:0000313" key="6">
    <source>
        <dbReference type="Proteomes" id="UP000241085"/>
    </source>
</evidence>
<dbReference type="PANTHER" id="PTHR24421:SF56">
    <property type="entry name" value="OXYGEN SENSOR HISTIDINE KINASE RESPONSE REGULATOR DOST"/>
    <property type="match status" value="1"/>
</dbReference>
<keyword evidence="6" id="KW-1185">Reference proteome</keyword>
<dbReference type="GO" id="GO:0000155">
    <property type="term" value="F:phosphorelay sensor kinase activity"/>
    <property type="evidence" value="ECO:0007669"/>
    <property type="project" value="InterPro"/>
</dbReference>
<dbReference type="SMART" id="SM00065">
    <property type="entry name" value="GAF"/>
    <property type="match status" value="2"/>
</dbReference>
<dbReference type="AlphaFoldDB" id="A0A2T4UPS9"/>
<dbReference type="SUPFAM" id="SSF55874">
    <property type="entry name" value="ATPase domain of HSP90 chaperone/DNA topoisomerase II/histidine kinase"/>
    <property type="match status" value="1"/>
</dbReference>
<dbReference type="Pfam" id="PF13185">
    <property type="entry name" value="GAF_2"/>
    <property type="match status" value="1"/>
</dbReference>
<dbReference type="Proteomes" id="UP000241085">
    <property type="component" value="Unassembled WGS sequence"/>
</dbReference>
<feature type="domain" description="GAF" evidence="4">
    <location>
        <begin position="206"/>
        <end position="349"/>
    </location>
</feature>
<comment type="caution">
    <text evidence="5">The sequence shown here is derived from an EMBL/GenBank/DDBJ whole genome shotgun (WGS) entry which is preliminary data.</text>
</comment>
<name>A0A2T4UPS9_9MICO</name>
<sequence length="556" mass="58702">MPHLDPSSGEGRVDGPLQDGVQGRLRALLRANRAVVEDIDLPAVLRRIVDAAVELVDARYGAIGVIGSDGSLEEFLHVGMEPDLVASIGHLPEGHGLLGALIGDPHPIRVPDLTVDSRAVGFPARHPPMKSFLGVPIRVRDQVFGNLYLTDSRAGAFTSNDEHLVIALAATAGVAIDNARLYAETRLRQRWAQAAAEMTSAILAPDDDDVIGLVATRILDLAGADLVGVVFPTEDPEQLRIGVARGVGAEAFEGRMIDARDSISGSVLAGGQPRVLDRIMTATNGGTPTSGGPVLAVPLIAASRALGVLVVTRRPGRPLFTTADVEMASDFAAYVSVAMELSAARADQQRMALLEDRGRIARDLHDHVIQELFATGLDLHQAAGALPPGRAATRIERAVASLDESISHIRTVVFALTANHDGSGTVRHRILDLANELAPVLVRTPNISFAGAVDLLVVDDLADDVLAVAREALTNIARHAEATVVTLHLTVADGVVVLELSDDGGGFREGGRRSGLANLEQRARARGGSFTITSVPGDTRVRWSVPFLPTIPSEQS</sequence>
<dbReference type="EMBL" id="PZPL01000001">
    <property type="protein sequence ID" value="PTL71517.1"/>
    <property type="molecule type" value="Genomic_DNA"/>
</dbReference>
<dbReference type="Pfam" id="PF13492">
    <property type="entry name" value="GAF_3"/>
    <property type="match status" value="1"/>
</dbReference>
<feature type="domain" description="GAF" evidence="4">
    <location>
        <begin position="40"/>
        <end position="186"/>
    </location>
</feature>
<reference evidence="5 6" key="1">
    <citation type="submission" date="2018-03" db="EMBL/GenBank/DDBJ databases">
        <title>Bacteriophage NCPPB3778 and a type I-E CRISPR drive the evolution of the US Biological Select Agent, Rathayibacter toxicus.</title>
        <authorList>
            <person name="Davis E.W.II."/>
            <person name="Tabima J.F."/>
            <person name="Weisberg A.J."/>
            <person name="Dantas Lopes L."/>
            <person name="Wiseman M.S."/>
            <person name="Wiseman M.S."/>
            <person name="Pupko T."/>
            <person name="Belcher M.S."/>
            <person name="Sechler A.J."/>
            <person name="Tancos M.A."/>
            <person name="Schroeder B.K."/>
            <person name="Murray T.D."/>
            <person name="Luster D.G."/>
            <person name="Schneider W.L."/>
            <person name="Rogers E."/>
            <person name="Andreote F.D."/>
            <person name="Grunwald N.J."/>
            <person name="Putnam M.L."/>
            <person name="Chang J.H."/>
        </authorList>
    </citation>
    <scope>NUCLEOTIDE SEQUENCE [LARGE SCALE GENOMIC DNA]</scope>
    <source>
        <strain evidence="5 6">DSM 15933</strain>
    </source>
</reference>
<dbReference type="CDD" id="cd16917">
    <property type="entry name" value="HATPase_UhpB-NarQ-NarX-like"/>
    <property type="match status" value="1"/>
</dbReference>
<dbReference type="Pfam" id="PF07730">
    <property type="entry name" value="HisKA_3"/>
    <property type="match status" value="1"/>
</dbReference>
<dbReference type="Gene3D" id="3.30.450.40">
    <property type="match status" value="2"/>
</dbReference>